<evidence type="ECO:0000259" key="5">
    <source>
        <dbReference type="Pfam" id="PF05470"/>
    </source>
</evidence>
<name>A0ABD2JZ71_HETSC</name>
<organism evidence="6 7">
    <name type="scientific">Heterodera schachtii</name>
    <name type="common">Sugarbeet cyst nematode worm</name>
    <name type="synonym">Tylenchus schachtii</name>
    <dbReference type="NCBI Taxonomy" id="97005"/>
    <lineage>
        <taxon>Eukaryota</taxon>
        <taxon>Metazoa</taxon>
        <taxon>Ecdysozoa</taxon>
        <taxon>Nematoda</taxon>
        <taxon>Chromadorea</taxon>
        <taxon>Rhabditida</taxon>
        <taxon>Tylenchina</taxon>
        <taxon>Tylenchomorpha</taxon>
        <taxon>Tylenchoidea</taxon>
        <taxon>Heteroderidae</taxon>
        <taxon>Heteroderinae</taxon>
        <taxon>Heterodera</taxon>
    </lineage>
</organism>
<keyword evidence="7" id="KW-1185">Reference proteome</keyword>
<gene>
    <name evidence="6" type="ORF">niasHS_005698</name>
</gene>
<dbReference type="AlphaFoldDB" id="A0ABD2JZ71"/>
<accession>A0ABD2JZ71</accession>
<dbReference type="Pfam" id="PF05470">
    <property type="entry name" value="eIF-3c_N"/>
    <property type="match status" value="1"/>
</dbReference>
<dbReference type="Proteomes" id="UP001620645">
    <property type="component" value="Unassembled WGS sequence"/>
</dbReference>
<evidence type="ECO:0000256" key="2">
    <source>
        <dbReference type="ARBA" id="ARBA00022540"/>
    </source>
</evidence>
<dbReference type="PANTHER" id="PTHR13937">
    <property type="entry name" value="EUKARYOTIC TRANSLATION INITATION FACTOR 3, SUBUNIT 8 EIF3S8 -RELATED"/>
    <property type="match status" value="1"/>
</dbReference>
<dbReference type="PANTHER" id="PTHR13937:SF0">
    <property type="entry name" value="EUKARYOTIC TRANSLATION INITIATION FACTOR 3 SUBUNIT C-RELATED"/>
    <property type="match status" value="1"/>
</dbReference>
<evidence type="ECO:0000313" key="6">
    <source>
        <dbReference type="EMBL" id="KAL3095939.1"/>
    </source>
</evidence>
<keyword evidence="3" id="KW-0648">Protein biosynthesis</keyword>
<feature type="compositionally biased region" description="Polar residues" evidence="4">
    <location>
        <begin position="21"/>
        <end position="37"/>
    </location>
</feature>
<comment type="caution">
    <text evidence="6">The sequence shown here is derived from an EMBL/GenBank/DDBJ whole genome shotgun (WGS) entry which is preliminary data.</text>
</comment>
<feature type="domain" description="Eukaryotic translation initiation factor 3 subunit C N-terminal" evidence="5">
    <location>
        <begin position="67"/>
        <end position="324"/>
    </location>
</feature>
<evidence type="ECO:0000256" key="1">
    <source>
        <dbReference type="ARBA" id="ARBA00022490"/>
    </source>
</evidence>
<evidence type="ECO:0000313" key="7">
    <source>
        <dbReference type="Proteomes" id="UP001620645"/>
    </source>
</evidence>
<keyword evidence="2" id="KW-0396">Initiation factor</keyword>
<protein>
    <recommendedName>
        <fullName evidence="5">Eukaryotic translation initiation factor 3 subunit C N-terminal domain-containing protein</fullName>
    </recommendedName>
</protein>
<dbReference type="InterPro" id="IPR027516">
    <property type="entry name" value="EIF3C"/>
</dbReference>
<dbReference type="InterPro" id="IPR008905">
    <property type="entry name" value="EIF3C_N_dom"/>
</dbReference>
<reference evidence="6 7" key="1">
    <citation type="submission" date="2024-10" db="EMBL/GenBank/DDBJ databases">
        <authorList>
            <person name="Kim D."/>
        </authorList>
    </citation>
    <scope>NUCLEOTIDE SEQUENCE [LARGE SCALE GENOMIC DNA]</scope>
    <source>
        <strain evidence="6">Taebaek</strain>
    </source>
</reference>
<evidence type="ECO:0000256" key="3">
    <source>
        <dbReference type="ARBA" id="ARBA00022917"/>
    </source>
</evidence>
<proteinExistence type="predicted"/>
<sequence>MIESLIVKTDPKKWMKKQQNKRTWTSEGGGKSLTSATGVGRVVSASDLEPLEGKEMDELRRYFLKKDKTDRGKTKEKQEKAAQREKIALEKKKLEEADGEESWQKITYKHDVAKPLFDGQAEVTGDLVVKKLFELGASRRATNRKVYVRYLQELYKAADEHNFGVGLLAKVLTAIIAALFELNTRISDAMEFNSWMKTVETVDGLLSLLSEHPNVIISISTNEDEENILDQSKPFCFHGSVILMVKRLDDELTKIYQSTDCHSAEYIEKLRGESAICALIERAQNYVDTRRQSGAIDQAEILIIYGLRIEHLYYKYSSNEVEYEQLMGSLCKIV</sequence>
<dbReference type="GO" id="GO:0003743">
    <property type="term" value="F:translation initiation factor activity"/>
    <property type="evidence" value="ECO:0007669"/>
    <property type="project" value="UniProtKB-KW"/>
</dbReference>
<dbReference type="EMBL" id="JBICCN010000078">
    <property type="protein sequence ID" value="KAL3095939.1"/>
    <property type="molecule type" value="Genomic_DNA"/>
</dbReference>
<keyword evidence="1" id="KW-0963">Cytoplasm</keyword>
<feature type="region of interest" description="Disordered" evidence="4">
    <location>
        <begin position="1"/>
        <end position="39"/>
    </location>
</feature>
<evidence type="ECO:0000256" key="4">
    <source>
        <dbReference type="SAM" id="MobiDB-lite"/>
    </source>
</evidence>